<protein>
    <submittedName>
        <fullName evidence="1">Uncharacterized protein</fullName>
    </submittedName>
</protein>
<dbReference type="EMBL" id="CALOZG010000086">
    <property type="protein sequence ID" value="CAH4038270.1"/>
    <property type="molecule type" value="Genomic_DNA"/>
</dbReference>
<keyword evidence="2" id="KW-1185">Reference proteome</keyword>
<accession>A0A9P0XJ08</accession>
<gene>
    <name evidence="1" type="ORF">PIBRA_LOCUS13854</name>
</gene>
<evidence type="ECO:0000313" key="2">
    <source>
        <dbReference type="Proteomes" id="UP001152562"/>
    </source>
</evidence>
<sequence length="126" mass="13925">MVLSTESTIRELCPSNTPTSQFSSLHFIASKAIGAKSIERRAQTLDTRSFGRQYDARVPARFGADCRSAGGFHTADDEREYLTGVDTTPRTAQRWVATEYAPLPLPHCHDMGTRPRYAKALRGHGA</sequence>
<proteinExistence type="predicted"/>
<dbReference type="Proteomes" id="UP001152562">
    <property type="component" value="Unassembled WGS sequence"/>
</dbReference>
<organism evidence="1 2">
    <name type="scientific">Pieris brassicae</name>
    <name type="common">White butterfly</name>
    <name type="synonym">Large white butterfly</name>
    <dbReference type="NCBI Taxonomy" id="7116"/>
    <lineage>
        <taxon>Eukaryota</taxon>
        <taxon>Metazoa</taxon>
        <taxon>Ecdysozoa</taxon>
        <taxon>Arthropoda</taxon>
        <taxon>Hexapoda</taxon>
        <taxon>Insecta</taxon>
        <taxon>Pterygota</taxon>
        <taxon>Neoptera</taxon>
        <taxon>Endopterygota</taxon>
        <taxon>Lepidoptera</taxon>
        <taxon>Glossata</taxon>
        <taxon>Ditrysia</taxon>
        <taxon>Papilionoidea</taxon>
        <taxon>Pieridae</taxon>
        <taxon>Pierinae</taxon>
        <taxon>Pieris</taxon>
    </lineage>
</organism>
<name>A0A9P0XJ08_PIEBR</name>
<comment type="caution">
    <text evidence="1">The sequence shown here is derived from an EMBL/GenBank/DDBJ whole genome shotgun (WGS) entry which is preliminary data.</text>
</comment>
<evidence type="ECO:0000313" key="1">
    <source>
        <dbReference type="EMBL" id="CAH4038270.1"/>
    </source>
</evidence>
<dbReference type="AlphaFoldDB" id="A0A9P0XJ08"/>
<reference evidence="1" key="1">
    <citation type="submission" date="2022-05" db="EMBL/GenBank/DDBJ databases">
        <authorList>
            <person name="Okamura Y."/>
        </authorList>
    </citation>
    <scope>NUCLEOTIDE SEQUENCE</scope>
</reference>